<protein>
    <submittedName>
        <fullName evidence="2">Uncharacterized protein</fullName>
    </submittedName>
</protein>
<evidence type="ECO:0000313" key="3">
    <source>
        <dbReference type="Proteomes" id="UP000001312"/>
    </source>
</evidence>
<name>A7E4B4_SCLS1</name>
<dbReference type="RefSeq" id="XP_001598050.1">
    <property type="nucleotide sequence ID" value="XM_001598000.1"/>
</dbReference>
<dbReference type="EMBL" id="CH476621">
    <property type="protein sequence ID" value="EDN90736.1"/>
    <property type="molecule type" value="Genomic_DNA"/>
</dbReference>
<accession>A7E4B4</accession>
<reference evidence="3" key="1">
    <citation type="journal article" date="2011" name="PLoS Genet.">
        <title>Genomic analysis of the necrotrophic fungal pathogens Sclerotinia sclerotiorum and Botrytis cinerea.</title>
        <authorList>
            <person name="Amselem J."/>
            <person name="Cuomo C.A."/>
            <person name="van Kan J.A."/>
            <person name="Viaud M."/>
            <person name="Benito E.P."/>
            <person name="Couloux A."/>
            <person name="Coutinho P.M."/>
            <person name="de Vries R.P."/>
            <person name="Dyer P.S."/>
            <person name="Fillinger S."/>
            <person name="Fournier E."/>
            <person name="Gout L."/>
            <person name="Hahn M."/>
            <person name="Kohn L."/>
            <person name="Lapalu N."/>
            <person name="Plummer K.M."/>
            <person name="Pradier J.M."/>
            <person name="Quevillon E."/>
            <person name="Sharon A."/>
            <person name="Simon A."/>
            <person name="ten Have A."/>
            <person name="Tudzynski B."/>
            <person name="Tudzynski P."/>
            <person name="Wincker P."/>
            <person name="Andrew M."/>
            <person name="Anthouard V."/>
            <person name="Beever R.E."/>
            <person name="Beffa R."/>
            <person name="Benoit I."/>
            <person name="Bouzid O."/>
            <person name="Brault B."/>
            <person name="Chen Z."/>
            <person name="Choquer M."/>
            <person name="Collemare J."/>
            <person name="Cotton P."/>
            <person name="Danchin E.G."/>
            <person name="Da Silva C."/>
            <person name="Gautier A."/>
            <person name="Giraud C."/>
            <person name="Giraud T."/>
            <person name="Gonzalez C."/>
            <person name="Grossetete S."/>
            <person name="Guldener U."/>
            <person name="Henrissat B."/>
            <person name="Howlett B.J."/>
            <person name="Kodira C."/>
            <person name="Kretschmer M."/>
            <person name="Lappartient A."/>
            <person name="Leroch M."/>
            <person name="Levis C."/>
            <person name="Mauceli E."/>
            <person name="Neuveglise C."/>
            <person name="Oeser B."/>
            <person name="Pearson M."/>
            <person name="Poulain J."/>
            <person name="Poussereau N."/>
            <person name="Quesneville H."/>
            <person name="Rascle C."/>
            <person name="Schumacher J."/>
            <person name="Segurens B."/>
            <person name="Sexton A."/>
            <person name="Silva E."/>
            <person name="Sirven C."/>
            <person name="Soanes D.M."/>
            <person name="Talbot N.J."/>
            <person name="Templeton M."/>
            <person name="Yandava C."/>
            <person name="Yarden O."/>
            <person name="Zeng Q."/>
            <person name="Rollins J.A."/>
            <person name="Lebrun M.H."/>
            <person name="Dickman M."/>
        </authorList>
    </citation>
    <scope>NUCLEOTIDE SEQUENCE [LARGE SCALE GENOMIC DNA]</scope>
    <source>
        <strain evidence="3">ATCC 18683 / 1980 / Ss-1</strain>
    </source>
</reference>
<dbReference type="InParanoid" id="A7E4B4"/>
<evidence type="ECO:0000313" key="2">
    <source>
        <dbReference type="EMBL" id="EDN90736.1"/>
    </source>
</evidence>
<sequence>MFRGSMLDFLGDNELAASTVTILPKGEARHAGTASSRWSSTANSTPENETPVVISVTLPFSTVAKYMGSLFMFNLLRGIKYTWLALNVQVSYEY</sequence>
<organism evidence="2 3">
    <name type="scientific">Sclerotinia sclerotiorum (strain ATCC 18683 / 1980 / Ss-1)</name>
    <name type="common">White mold</name>
    <name type="synonym">Whetzelinia sclerotiorum</name>
    <dbReference type="NCBI Taxonomy" id="665079"/>
    <lineage>
        <taxon>Eukaryota</taxon>
        <taxon>Fungi</taxon>
        <taxon>Dikarya</taxon>
        <taxon>Ascomycota</taxon>
        <taxon>Pezizomycotina</taxon>
        <taxon>Leotiomycetes</taxon>
        <taxon>Helotiales</taxon>
        <taxon>Sclerotiniaceae</taxon>
        <taxon>Sclerotinia</taxon>
    </lineage>
</organism>
<feature type="region of interest" description="Disordered" evidence="1">
    <location>
        <begin position="27"/>
        <end position="47"/>
    </location>
</feature>
<evidence type="ECO:0000256" key="1">
    <source>
        <dbReference type="SAM" id="MobiDB-lite"/>
    </source>
</evidence>
<gene>
    <name evidence="2" type="ORF">SS1G_00136</name>
</gene>
<dbReference type="GeneID" id="5494510"/>
<keyword evidence="3" id="KW-1185">Reference proteome</keyword>
<dbReference type="Proteomes" id="UP000001312">
    <property type="component" value="Unassembled WGS sequence"/>
</dbReference>
<dbReference type="AlphaFoldDB" id="A7E4B4"/>
<dbReference type="KEGG" id="ssl:SS1G_00136"/>
<dbReference type="HOGENOM" id="CLU_2387498_0_0_1"/>
<proteinExistence type="predicted"/>
<feature type="compositionally biased region" description="Polar residues" evidence="1">
    <location>
        <begin position="33"/>
        <end position="47"/>
    </location>
</feature>